<evidence type="ECO:0000313" key="1">
    <source>
        <dbReference type="EMBL" id="CAH2217193.1"/>
    </source>
</evidence>
<dbReference type="AlphaFoldDB" id="A0A8S4QQS9"/>
<comment type="caution">
    <text evidence="1">The sequence shown here is derived from an EMBL/GenBank/DDBJ whole genome shotgun (WGS) entry which is preliminary data.</text>
</comment>
<proteinExistence type="predicted"/>
<protein>
    <submittedName>
        <fullName evidence="1">Jg2775 protein</fullName>
    </submittedName>
</protein>
<dbReference type="EMBL" id="CAKXAJ010017817">
    <property type="protein sequence ID" value="CAH2217193.1"/>
    <property type="molecule type" value="Genomic_DNA"/>
</dbReference>
<sequence>MKQCKVGEMPNHLQQAQATSGRFGLPFGISLFQTNWVTDQQNEDTTLITRSESEKDNSKFPFTNVATVLSSSGGTVIVTVVKLRQNYF</sequence>
<accession>A0A8S4QQS9</accession>
<keyword evidence="2" id="KW-1185">Reference proteome</keyword>
<evidence type="ECO:0000313" key="2">
    <source>
        <dbReference type="Proteomes" id="UP000838756"/>
    </source>
</evidence>
<dbReference type="Proteomes" id="UP000838756">
    <property type="component" value="Unassembled WGS sequence"/>
</dbReference>
<organism evidence="1 2">
    <name type="scientific">Pararge aegeria aegeria</name>
    <dbReference type="NCBI Taxonomy" id="348720"/>
    <lineage>
        <taxon>Eukaryota</taxon>
        <taxon>Metazoa</taxon>
        <taxon>Ecdysozoa</taxon>
        <taxon>Arthropoda</taxon>
        <taxon>Hexapoda</taxon>
        <taxon>Insecta</taxon>
        <taxon>Pterygota</taxon>
        <taxon>Neoptera</taxon>
        <taxon>Endopterygota</taxon>
        <taxon>Lepidoptera</taxon>
        <taxon>Glossata</taxon>
        <taxon>Ditrysia</taxon>
        <taxon>Papilionoidea</taxon>
        <taxon>Nymphalidae</taxon>
        <taxon>Satyrinae</taxon>
        <taxon>Satyrini</taxon>
        <taxon>Parargina</taxon>
        <taxon>Pararge</taxon>
    </lineage>
</organism>
<reference evidence="1" key="1">
    <citation type="submission" date="2022-03" db="EMBL/GenBank/DDBJ databases">
        <authorList>
            <person name="Lindestad O."/>
        </authorList>
    </citation>
    <scope>NUCLEOTIDE SEQUENCE</scope>
</reference>
<name>A0A8S4QQS9_9NEOP</name>
<gene>
    <name evidence="1" type="primary">jg2775</name>
    <name evidence="1" type="ORF">PAEG_LOCUS5109</name>
</gene>
<dbReference type="OrthoDB" id="10369294at2759"/>